<keyword evidence="2" id="KW-0813">Transport</keyword>
<evidence type="ECO:0000256" key="10">
    <source>
        <dbReference type="SAM" id="Phobius"/>
    </source>
</evidence>
<evidence type="ECO:0000313" key="13">
    <source>
        <dbReference type="Proteomes" id="UP000734854"/>
    </source>
</evidence>
<evidence type="ECO:0000256" key="3">
    <source>
        <dbReference type="ARBA" id="ARBA00022692"/>
    </source>
</evidence>
<dbReference type="SUPFAM" id="SSF47661">
    <property type="entry name" value="t-snare proteins"/>
    <property type="match status" value="1"/>
</dbReference>
<feature type="region of interest" description="Disordered" evidence="9">
    <location>
        <begin position="140"/>
        <end position="160"/>
    </location>
</feature>
<keyword evidence="6" id="KW-0333">Golgi apparatus</keyword>
<gene>
    <name evidence="12" type="ORF">ZIOFF_022770</name>
</gene>
<dbReference type="Proteomes" id="UP000734854">
    <property type="component" value="Unassembled WGS sequence"/>
</dbReference>
<dbReference type="Pfam" id="PF09177">
    <property type="entry name" value="STX6_10_61_N"/>
    <property type="match status" value="1"/>
</dbReference>
<keyword evidence="7 10" id="KW-0472">Membrane</keyword>
<evidence type="ECO:0000256" key="8">
    <source>
        <dbReference type="ARBA" id="ARBA00037801"/>
    </source>
</evidence>
<evidence type="ECO:0000256" key="2">
    <source>
        <dbReference type="ARBA" id="ARBA00022448"/>
    </source>
</evidence>
<reference evidence="12 13" key="1">
    <citation type="submission" date="2020-08" db="EMBL/GenBank/DDBJ databases">
        <title>Plant Genome Project.</title>
        <authorList>
            <person name="Zhang R.-G."/>
        </authorList>
    </citation>
    <scope>NUCLEOTIDE SEQUENCE [LARGE SCALE GENOMIC DNA]</scope>
    <source>
        <tissue evidence="12">Rhizome</tissue>
    </source>
</reference>
<dbReference type="GO" id="GO:0016020">
    <property type="term" value="C:membrane"/>
    <property type="evidence" value="ECO:0007669"/>
    <property type="project" value="InterPro"/>
</dbReference>
<keyword evidence="13" id="KW-1185">Reference proteome</keyword>
<evidence type="ECO:0000259" key="11">
    <source>
        <dbReference type="Pfam" id="PF09177"/>
    </source>
</evidence>
<dbReference type="Gene3D" id="1.20.58.90">
    <property type="match status" value="1"/>
</dbReference>
<dbReference type="PANTHER" id="PTHR34949:SF3">
    <property type="entry name" value="OS08G0244100 PROTEIN"/>
    <property type="match status" value="1"/>
</dbReference>
<protein>
    <recommendedName>
        <fullName evidence="11">Syntaxin 6/10/61 N-terminal domain-containing protein</fullName>
    </recommendedName>
</protein>
<dbReference type="AlphaFoldDB" id="A0A8J5HE28"/>
<dbReference type="CDD" id="cd21442">
    <property type="entry name" value="SNARE_NTD_STX6-like"/>
    <property type="match status" value="1"/>
</dbReference>
<dbReference type="InterPro" id="IPR010989">
    <property type="entry name" value="SNARE"/>
</dbReference>
<evidence type="ECO:0000256" key="9">
    <source>
        <dbReference type="SAM" id="MobiDB-lite"/>
    </source>
</evidence>
<feature type="transmembrane region" description="Helical" evidence="10">
    <location>
        <begin position="330"/>
        <end position="351"/>
    </location>
</feature>
<dbReference type="GO" id="GO:0005794">
    <property type="term" value="C:Golgi apparatus"/>
    <property type="evidence" value="ECO:0007669"/>
    <property type="project" value="UniProtKB-SubCell"/>
</dbReference>
<proteinExistence type="inferred from homology"/>
<accession>A0A8J5HE28</accession>
<comment type="similarity">
    <text evidence="1">Belongs to the syntaxin family.</text>
</comment>
<dbReference type="GO" id="GO:0048193">
    <property type="term" value="P:Golgi vesicle transport"/>
    <property type="evidence" value="ECO:0007669"/>
    <property type="project" value="InterPro"/>
</dbReference>
<evidence type="ECO:0000256" key="6">
    <source>
        <dbReference type="ARBA" id="ARBA00023034"/>
    </source>
</evidence>
<keyword evidence="3 10" id="KW-0812">Transmembrane</keyword>
<dbReference type="GO" id="GO:0015031">
    <property type="term" value="P:protein transport"/>
    <property type="evidence" value="ECO:0007669"/>
    <property type="project" value="UniProtKB-KW"/>
</dbReference>
<keyword evidence="4" id="KW-0653">Protein transport</keyword>
<feature type="domain" description="Syntaxin 6/10/61 N-terminal" evidence="11">
    <location>
        <begin position="13"/>
        <end position="105"/>
    </location>
</feature>
<dbReference type="FunFam" id="1.20.58.90:FF:000004">
    <property type="entry name" value="Syntaxin 10"/>
    <property type="match status" value="1"/>
</dbReference>
<comment type="caution">
    <text evidence="12">The sequence shown here is derived from an EMBL/GenBank/DDBJ whole genome shotgun (WGS) entry which is preliminary data.</text>
</comment>
<evidence type="ECO:0000256" key="1">
    <source>
        <dbReference type="ARBA" id="ARBA00009063"/>
    </source>
</evidence>
<sequence>MAAGGSFDQWQKDVFFTAAEEVQESADTMESFYRMWMRNRRDGFDLEALDELLRELQTALGTAKWQLEEFEKAVKLSHGSFSSEGNAITRHRQFVSAIGNQILRVEKGLNDSLIEEGKHPLRWVQLNEEEREDLADFLSGVPRDRPRANHVDGSSSPGSAMLNKDKQYVIEIEVEEPYEQENYVTASELEQSCVQKGLLGSPVISAWKIAVANEDIEKGSVEARSERLSYKSGQHVALRNVVSTSKWKQLMNNILKAKNDDDDHRMHRLSHCLDPKGITRFTQAINGNRNCSNNSNQETKLPYSQHLASNVGTHRRHIGGSRQQMHYIRYLWITFLFLLSVVLVGKFDIYIPTLL</sequence>
<dbReference type="EMBL" id="JACMSC010000006">
    <property type="protein sequence ID" value="KAG6519277.1"/>
    <property type="molecule type" value="Genomic_DNA"/>
</dbReference>
<dbReference type="PANTHER" id="PTHR34949">
    <property type="entry name" value="OS05G0443700 PROTEIN"/>
    <property type="match status" value="1"/>
</dbReference>
<name>A0A8J5HE28_ZINOF</name>
<evidence type="ECO:0000256" key="5">
    <source>
        <dbReference type="ARBA" id="ARBA00022989"/>
    </source>
</evidence>
<evidence type="ECO:0000313" key="12">
    <source>
        <dbReference type="EMBL" id="KAG6519277.1"/>
    </source>
</evidence>
<evidence type="ECO:0000256" key="4">
    <source>
        <dbReference type="ARBA" id="ARBA00022927"/>
    </source>
</evidence>
<evidence type="ECO:0000256" key="7">
    <source>
        <dbReference type="ARBA" id="ARBA00023136"/>
    </source>
</evidence>
<comment type="subcellular location">
    <subcellularLocation>
        <location evidence="8">Golgi apparatus</location>
        <location evidence="8">trans-Golgi network membrane</location>
        <topology evidence="8">Single-pass type IV membrane protein</topology>
    </subcellularLocation>
</comment>
<dbReference type="InterPro" id="IPR015260">
    <property type="entry name" value="Syntaxin-6/10/61_N"/>
</dbReference>
<organism evidence="12 13">
    <name type="scientific">Zingiber officinale</name>
    <name type="common">Ginger</name>
    <name type="synonym">Amomum zingiber</name>
    <dbReference type="NCBI Taxonomy" id="94328"/>
    <lineage>
        <taxon>Eukaryota</taxon>
        <taxon>Viridiplantae</taxon>
        <taxon>Streptophyta</taxon>
        <taxon>Embryophyta</taxon>
        <taxon>Tracheophyta</taxon>
        <taxon>Spermatophyta</taxon>
        <taxon>Magnoliopsida</taxon>
        <taxon>Liliopsida</taxon>
        <taxon>Zingiberales</taxon>
        <taxon>Zingiberaceae</taxon>
        <taxon>Zingiber</taxon>
    </lineage>
</organism>
<keyword evidence="5 10" id="KW-1133">Transmembrane helix</keyword>